<dbReference type="PANTHER" id="PTHR18895">
    <property type="entry name" value="HEMK METHYLTRANSFERASE"/>
    <property type="match status" value="1"/>
</dbReference>
<dbReference type="CDD" id="cd02440">
    <property type="entry name" value="AdoMet_MTases"/>
    <property type="match status" value="1"/>
</dbReference>
<dbReference type="Gene3D" id="3.40.50.150">
    <property type="entry name" value="Vaccinia Virus protein VP39"/>
    <property type="match status" value="1"/>
</dbReference>
<feature type="domain" description="Release factor glutamine methyltransferase N-terminal" evidence="7">
    <location>
        <begin position="8"/>
        <end position="74"/>
    </location>
</feature>
<evidence type="ECO:0000256" key="1">
    <source>
        <dbReference type="ARBA" id="ARBA00022603"/>
    </source>
</evidence>
<keyword evidence="3 5" id="KW-0949">S-adenosyl-L-methionine</keyword>
<comment type="caution">
    <text evidence="5">Lacks conserved residue(s) required for the propagation of feature annotation.</text>
</comment>
<dbReference type="RefSeq" id="WP_191841675.1">
    <property type="nucleotide sequence ID" value="NZ_BAAALB010000015.1"/>
</dbReference>
<feature type="binding site" evidence="5">
    <location>
        <begin position="182"/>
        <end position="185"/>
    </location>
    <ligand>
        <name>substrate</name>
    </ligand>
</feature>
<feature type="binding site" evidence="5">
    <location>
        <position position="142"/>
    </location>
    <ligand>
        <name>S-adenosyl-L-methionine</name>
        <dbReference type="ChEBI" id="CHEBI:59789"/>
    </ligand>
</feature>
<dbReference type="InterPro" id="IPR004556">
    <property type="entry name" value="HemK-like"/>
</dbReference>
<dbReference type="GO" id="GO:0102559">
    <property type="term" value="F:peptide chain release factor N(5)-glutamine methyltransferase activity"/>
    <property type="evidence" value="ECO:0007669"/>
    <property type="project" value="UniProtKB-EC"/>
</dbReference>
<organism evidence="8 9">
    <name type="scientific">Catellatospora chokoriensis</name>
    <dbReference type="NCBI Taxonomy" id="310353"/>
    <lineage>
        <taxon>Bacteria</taxon>
        <taxon>Bacillati</taxon>
        <taxon>Actinomycetota</taxon>
        <taxon>Actinomycetes</taxon>
        <taxon>Micromonosporales</taxon>
        <taxon>Micromonosporaceae</taxon>
        <taxon>Catellatospora</taxon>
    </lineage>
</organism>
<keyword evidence="9" id="KW-1185">Reference proteome</keyword>
<evidence type="ECO:0000313" key="8">
    <source>
        <dbReference type="EMBL" id="GIF87255.1"/>
    </source>
</evidence>
<dbReference type="InterPro" id="IPR019874">
    <property type="entry name" value="RF_methyltr_PrmC"/>
</dbReference>
<dbReference type="InterPro" id="IPR007848">
    <property type="entry name" value="Small_mtfrase_dom"/>
</dbReference>
<dbReference type="HAMAP" id="MF_02126">
    <property type="entry name" value="RF_methyltr_PrmC"/>
    <property type="match status" value="1"/>
</dbReference>
<comment type="caution">
    <text evidence="8">The sequence shown here is derived from an EMBL/GenBank/DDBJ whole genome shotgun (WGS) entry which is preliminary data.</text>
</comment>
<dbReference type="AlphaFoldDB" id="A0A8J3JY64"/>
<dbReference type="NCBIfam" id="TIGR00536">
    <property type="entry name" value="hemK_fam"/>
    <property type="match status" value="1"/>
</dbReference>
<feature type="binding site" evidence="5">
    <location>
        <position position="182"/>
    </location>
    <ligand>
        <name>S-adenosyl-L-methionine</name>
        <dbReference type="ChEBI" id="CHEBI:59789"/>
    </ligand>
</feature>
<keyword evidence="1 5" id="KW-0489">Methyltransferase</keyword>
<dbReference type="PROSITE" id="PS00092">
    <property type="entry name" value="N6_MTASE"/>
    <property type="match status" value="1"/>
</dbReference>
<evidence type="ECO:0000259" key="6">
    <source>
        <dbReference type="Pfam" id="PF05175"/>
    </source>
</evidence>
<evidence type="ECO:0000313" key="9">
    <source>
        <dbReference type="Proteomes" id="UP000619293"/>
    </source>
</evidence>
<dbReference type="Gene3D" id="1.10.8.10">
    <property type="entry name" value="DNA helicase RuvA subunit, C-terminal domain"/>
    <property type="match status" value="1"/>
</dbReference>
<comment type="similarity">
    <text evidence="5">Belongs to the protein N5-glutamine methyltransferase family. PrmC subfamily.</text>
</comment>
<dbReference type="PANTHER" id="PTHR18895:SF74">
    <property type="entry name" value="MTRF1L RELEASE FACTOR GLUTAMINE METHYLTRANSFERASE"/>
    <property type="match status" value="1"/>
</dbReference>
<dbReference type="EC" id="2.1.1.297" evidence="5"/>
<proteinExistence type="inferred from homology"/>
<dbReference type="EMBL" id="BONG01000002">
    <property type="protein sequence ID" value="GIF87255.1"/>
    <property type="molecule type" value="Genomic_DNA"/>
</dbReference>
<dbReference type="NCBIfam" id="TIGR03534">
    <property type="entry name" value="RF_mod_PrmC"/>
    <property type="match status" value="1"/>
</dbReference>
<accession>A0A8J3JY64</accession>
<name>A0A8J3JY64_9ACTN</name>
<dbReference type="InterPro" id="IPR050320">
    <property type="entry name" value="N5-glutamine_MTase"/>
</dbReference>
<gene>
    <name evidence="8" type="primary">hemK_1</name>
    <name evidence="5" type="synonym">prmC</name>
    <name evidence="8" type="ORF">Cch02nite_06990</name>
</gene>
<sequence length="291" mass="30564">MPVLSAQLRAAAARLAAAGIDSPRVEAELLAAHVLGVARGRLLLIDDVAEPQAEALAELVGRRAERVPLQHLTGTAPFLDRELLVGPGVFIPRPETELLARWGIESLRGVADPVALDLCSGSGALAVALADARPDATVYAVERSDDALPWLRRNVAGTQVEVIPGDVRDVALPAPADLVLCNPPYVPLSVAVPPEVAHDPAEAVFSGEHGLDLIPVIIARAAEVLRDGGRLGIEHDDTHTAAMATLLTGWRDITTHPDLAGRPRFTTALKAARASSARFSETSSSSAHRSA</sequence>
<protein>
    <recommendedName>
        <fullName evidence="5">Release factor glutamine methyltransferase</fullName>
        <shortName evidence="5">RF MTase</shortName>
        <ecNumber evidence="5">2.1.1.297</ecNumber>
    </recommendedName>
    <alternativeName>
        <fullName evidence="5">N5-glutamine methyltransferase PrmC</fullName>
    </alternativeName>
    <alternativeName>
        <fullName evidence="5">Protein-(glutamine-N5) MTase PrmC</fullName>
    </alternativeName>
    <alternativeName>
        <fullName evidence="5">Protein-glutamine N-methyltransferase PrmC</fullName>
    </alternativeName>
</protein>
<dbReference type="Pfam" id="PF05175">
    <property type="entry name" value="MTS"/>
    <property type="match status" value="1"/>
</dbReference>
<dbReference type="InterPro" id="IPR040758">
    <property type="entry name" value="PrmC_N"/>
</dbReference>
<evidence type="ECO:0000259" key="7">
    <source>
        <dbReference type="Pfam" id="PF17827"/>
    </source>
</evidence>
<evidence type="ECO:0000256" key="5">
    <source>
        <dbReference type="HAMAP-Rule" id="MF_02126"/>
    </source>
</evidence>
<comment type="function">
    <text evidence="5">Methylates the class 1 translation termination release factors RF1/PrfA and RF2/PrfB on the glutamine residue of the universally conserved GGQ motif.</text>
</comment>
<evidence type="ECO:0000256" key="3">
    <source>
        <dbReference type="ARBA" id="ARBA00022691"/>
    </source>
</evidence>
<reference evidence="8 9" key="1">
    <citation type="submission" date="2021-01" db="EMBL/GenBank/DDBJ databases">
        <title>Whole genome shotgun sequence of Catellatospora chokoriensis NBRC 107358.</title>
        <authorList>
            <person name="Komaki H."/>
            <person name="Tamura T."/>
        </authorList>
    </citation>
    <scope>NUCLEOTIDE SEQUENCE [LARGE SCALE GENOMIC DNA]</scope>
    <source>
        <strain evidence="8 9">NBRC 107358</strain>
    </source>
</reference>
<evidence type="ECO:0000256" key="4">
    <source>
        <dbReference type="ARBA" id="ARBA00048391"/>
    </source>
</evidence>
<dbReference type="Pfam" id="PF17827">
    <property type="entry name" value="PrmC_N"/>
    <property type="match status" value="1"/>
</dbReference>
<dbReference type="SUPFAM" id="SSF53335">
    <property type="entry name" value="S-adenosyl-L-methionine-dependent methyltransferases"/>
    <property type="match status" value="1"/>
</dbReference>
<evidence type="ECO:0000256" key="2">
    <source>
        <dbReference type="ARBA" id="ARBA00022679"/>
    </source>
</evidence>
<dbReference type="InterPro" id="IPR029063">
    <property type="entry name" value="SAM-dependent_MTases_sf"/>
</dbReference>
<dbReference type="InterPro" id="IPR002052">
    <property type="entry name" value="DNA_methylase_N6_adenine_CS"/>
</dbReference>
<keyword evidence="2 5" id="KW-0808">Transferase</keyword>
<comment type="catalytic activity">
    <reaction evidence="4 5">
        <text>L-glutaminyl-[peptide chain release factor] + S-adenosyl-L-methionine = N(5)-methyl-L-glutaminyl-[peptide chain release factor] + S-adenosyl-L-homocysteine + H(+)</text>
        <dbReference type="Rhea" id="RHEA:42896"/>
        <dbReference type="Rhea" id="RHEA-COMP:10271"/>
        <dbReference type="Rhea" id="RHEA-COMP:10272"/>
        <dbReference type="ChEBI" id="CHEBI:15378"/>
        <dbReference type="ChEBI" id="CHEBI:30011"/>
        <dbReference type="ChEBI" id="CHEBI:57856"/>
        <dbReference type="ChEBI" id="CHEBI:59789"/>
        <dbReference type="ChEBI" id="CHEBI:61891"/>
        <dbReference type="EC" id="2.1.1.297"/>
    </reaction>
</comment>
<dbReference type="Proteomes" id="UP000619293">
    <property type="component" value="Unassembled WGS sequence"/>
</dbReference>
<dbReference type="GO" id="GO:0003676">
    <property type="term" value="F:nucleic acid binding"/>
    <property type="evidence" value="ECO:0007669"/>
    <property type="project" value="InterPro"/>
</dbReference>
<feature type="domain" description="Methyltransferase small" evidence="6">
    <location>
        <begin position="113"/>
        <end position="185"/>
    </location>
</feature>
<dbReference type="GO" id="GO:0032259">
    <property type="term" value="P:methylation"/>
    <property type="evidence" value="ECO:0007669"/>
    <property type="project" value="UniProtKB-KW"/>
</dbReference>